<accession>R7N0C7</accession>
<name>R7N0C7_MEGEL</name>
<reference evidence="1" key="1">
    <citation type="submission" date="2012-11" db="EMBL/GenBank/DDBJ databases">
        <title>Dependencies among metagenomic species, viruses, plasmids and units of genetic variation.</title>
        <authorList>
            <person name="Nielsen H.B."/>
            <person name="Almeida M."/>
            <person name="Juncker A.S."/>
            <person name="Rasmussen S."/>
            <person name="Li J."/>
            <person name="Sunagawa S."/>
            <person name="Plichta D."/>
            <person name="Gautier L."/>
            <person name="Le Chatelier E."/>
            <person name="Peletier E."/>
            <person name="Bonde I."/>
            <person name="Nielsen T."/>
            <person name="Manichanh C."/>
            <person name="Arumugam M."/>
            <person name="Batto J."/>
            <person name="Santos M.B.Q.D."/>
            <person name="Blom N."/>
            <person name="Borruel N."/>
            <person name="Burgdorf K.S."/>
            <person name="Boumezbeur F."/>
            <person name="Casellas F."/>
            <person name="Dore J."/>
            <person name="Guarner F."/>
            <person name="Hansen T."/>
            <person name="Hildebrand F."/>
            <person name="Kaas R.S."/>
            <person name="Kennedy S."/>
            <person name="Kristiansen K."/>
            <person name="Kultima J.R."/>
            <person name="Leonard P."/>
            <person name="Levenez F."/>
            <person name="Lund O."/>
            <person name="Moumen B."/>
            <person name="Le Paslier D."/>
            <person name="Pons N."/>
            <person name="Pedersen O."/>
            <person name="Prifti E."/>
            <person name="Qin J."/>
            <person name="Raes J."/>
            <person name="Tap J."/>
            <person name="Tims S."/>
            <person name="Ussery D.W."/>
            <person name="Yamada T."/>
            <person name="MetaHit consortium"/>
            <person name="Renault P."/>
            <person name="Sicheritz-Ponten T."/>
            <person name="Bork P."/>
            <person name="Wang J."/>
            <person name="Brunak S."/>
            <person name="Ehrlich S.D."/>
        </authorList>
    </citation>
    <scope>NUCLEOTIDE SEQUENCE [LARGE SCALE GENOMIC DNA]</scope>
</reference>
<dbReference type="Proteomes" id="UP000017908">
    <property type="component" value="Unassembled WGS sequence"/>
</dbReference>
<dbReference type="AlphaFoldDB" id="R7N0C7"/>
<dbReference type="EMBL" id="CBKE010000305">
    <property type="protein sequence ID" value="CDF05562.1"/>
    <property type="molecule type" value="Genomic_DNA"/>
</dbReference>
<comment type="caution">
    <text evidence="1">The sequence shown here is derived from an EMBL/GenBank/DDBJ whole genome shotgun (WGS) entry which is preliminary data.</text>
</comment>
<gene>
    <name evidence="1" type="ORF">BN715_01818</name>
</gene>
<evidence type="ECO:0000313" key="2">
    <source>
        <dbReference type="Proteomes" id="UP000017908"/>
    </source>
</evidence>
<evidence type="ECO:0000313" key="1">
    <source>
        <dbReference type="EMBL" id="CDF05562.1"/>
    </source>
</evidence>
<proteinExistence type="predicted"/>
<organism evidence="1 2">
    <name type="scientific">Megasphaera elsdenii CAG:570</name>
    <dbReference type="NCBI Taxonomy" id="1263087"/>
    <lineage>
        <taxon>Bacteria</taxon>
        <taxon>Bacillati</taxon>
        <taxon>Bacillota</taxon>
        <taxon>Negativicutes</taxon>
        <taxon>Veillonellales</taxon>
        <taxon>Veillonellaceae</taxon>
        <taxon>Megasphaera</taxon>
    </lineage>
</organism>
<protein>
    <submittedName>
        <fullName evidence="1">Uncharacterized protein</fullName>
    </submittedName>
</protein>
<sequence>MSRFPGTSSSSLRACPVRASRPWLLIRFTPKASVAMSNLCRPMPGSSWARWISPMSITLKACRRLFPSTRRRRAAIPGRPSGRLRKSTITCACSMPASAKRIARNAASPSASRLSSRWPMPSWPSAKAKRSWSWPLSSTAARGPIRNSWPNWSRTATSASASTAKSTFCPMISPWIRTRSIPSTSSSTAWSSRTVS</sequence>